<dbReference type="Gene3D" id="2.30.30.30">
    <property type="match status" value="1"/>
</dbReference>
<dbReference type="AlphaFoldDB" id="A0A1F7IXY5"/>
<keyword evidence="3 5" id="KW-0687">Ribonucleoprotein</keyword>
<keyword evidence="5" id="KW-0699">rRNA-binding</keyword>
<evidence type="ECO:0000256" key="2">
    <source>
        <dbReference type="ARBA" id="ARBA00022980"/>
    </source>
</evidence>
<keyword evidence="2 5" id="KW-0689">Ribosomal protein</keyword>
<dbReference type="GO" id="GO:0005840">
    <property type="term" value="C:ribosome"/>
    <property type="evidence" value="ECO:0007669"/>
    <property type="project" value="UniProtKB-KW"/>
</dbReference>
<dbReference type="PROSITE" id="PS01108">
    <property type="entry name" value="RIBOSOMAL_L24"/>
    <property type="match status" value="1"/>
</dbReference>
<comment type="function">
    <text evidence="5">One of two assembly initiator proteins, it binds directly to the 5'-end of the 23S rRNA, where it nucleates assembly of the 50S subunit.</text>
</comment>
<accession>A0A1F7IXY5</accession>
<sequence>MKIKSNDTIVVIKGKDKGIKAKVERVYPKSGKVLAPTVNKYKKHMKKSESNPQGGVVEVPRPLKISNVMLVCPKCKKPARIGYEIVDDKKYRVCKKCNKRI</sequence>
<dbReference type="GO" id="GO:0003735">
    <property type="term" value="F:structural constituent of ribosome"/>
    <property type="evidence" value="ECO:0007669"/>
    <property type="project" value="InterPro"/>
</dbReference>
<dbReference type="PANTHER" id="PTHR12903">
    <property type="entry name" value="MITOCHONDRIAL RIBOSOMAL PROTEIN L24"/>
    <property type="match status" value="1"/>
</dbReference>
<comment type="similarity">
    <text evidence="1 5">Belongs to the universal ribosomal protein uL24 family.</text>
</comment>
<keyword evidence="5" id="KW-0694">RNA-binding</keyword>
<dbReference type="InterPro" id="IPR005825">
    <property type="entry name" value="Ribosomal_uL24_CS"/>
</dbReference>
<gene>
    <name evidence="5" type="primary">rplX</name>
    <name evidence="7" type="ORF">A3A93_02090</name>
</gene>
<dbReference type="InterPro" id="IPR014722">
    <property type="entry name" value="Rib_uL2_dom2"/>
</dbReference>
<dbReference type="InterPro" id="IPR008991">
    <property type="entry name" value="Translation_prot_SH3-like_sf"/>
</dbReference>
<evidence type="ECO:0000256" key="5">
    <source>
        <dbReference type="HAMAP-Rule" id="MF_01326"/>
    </source>
</evidence>
<dbReference type="InterPro" id="IPR057264">
    <property type="entry name" value="Ribosomal_uL24_C"/>
</dbReference>
<dbReference type="NCBIfam" id="TIGR01079">
    <property type="entry name" value="rplX_bact"/>
    <property type="match status" value="1"/>
</dbReference>
<evidence type="ECO:0000313" key="7">
    <source>
        <dbReference type="EMBL" id="OGK48240.1"/>
    </source>
</evidence>
<dbReference type="HAMAP" id="MF_01326_B">
    <property type="entry name" value="Ribosomal_uL24_B"/>
    <property type="match status" value="1"/>
</dbReference>
<dbReference type="GO" id="GO:1990904">
    <property type="term" value="C:ribonucleoprotein complex"/>
    <property type="evidence" value="ECO:0007669"/>
    <property type="project" value="UniProtKB-KW"/>
</dbReference>
<feature type="domain" description="KOW" evidence="6">
    <location>
        <begin position="2"/>
        <end position="29"/>
    </location>
</feature>
<comment type="caution">
    <text evidence="7">The sequence shown here is derived from an EMBL/GenBank/DDBJ whole genome shotgun (WGS) entry which is preliminary data.</text>
</comment>
<dbReference type="SUPFAM" id="SSF50104">
    <property type="entry name" value="Translation proteins SH3-like domain"/>
    <property type="match status" value="1"/>
</dbReference>
<comment type="function">
    <text evidence="5">One of the proteins that surrounds the polypeptide exit tunnel on the outside of the subunit.</text>
</comment>
<dbReference type="Proteomes" id="UP000177141">
    <property type="component" value="Unassembled WGS sequence"/>
</dbReference>
<dbReference type="InterPro" id="IPR041988">
    <property type="entry name" value="Ribosomal_uL24_KOW"/>
</dbReference>
<dbReference type="CDD" id="cd06089">
    <property type="entry name" value="KOW_RPL26"/>
    <property type="match status" value="1"/>
</dbReference>
<organism evidence="7 8">
    <name type="scientific">Candidatus Roizmanbacteria bacterium RIFCSPLOWO2_01_FULL_38_12</name>
    <dbReference type="NCBI Taxonomy" id="1802061"/>
    <lineage>
        <taxon>Bacteria</taxon>
        <taxon>Candidatus Roizmaniibacteriota</taxon>
    </lineage>
</organism>
<evidence type="ECO:0000313" key="8">
    <source>
        <dbReference type="Proteomes" id="UP000177141"/>
    </source>
</evidence>
<protein>
    <recommendedName>
        <fullName evidence="4 5">Large ribosomal subunit protein uL24</fullName>
    </recommendedName>
</protein>
<reference evidence="7 8" key="1">
    <citation type="journal article" date="2016" name="Nat. Commun.">
        <title>Thousands of microbial genomes shed light on interconnected biogeochemical processes in an aquifer system.</title>
        <authorList>
            <person name="Anantharaman K."/>
            <person name="Brown C.T."/>
            <person name="Hug L.A."/>
            <person name="Sharon I."/>
            <person name="Castelle C.J."/>
            <person name="Probst A.J."/>
            <person name="Thomas B.C."/>
            <person name="Singh A."/>
            <person name="Wilkins M.J."/>
            <person name="Karaoz U."/>
            <person name="Brodie E.L."/>
            <person name="Williams K.H."/>
            <person name="Hubbard S.S."/>
            <person name="Banfield J.F."/>
        </authorList>
    </citation>
    <scope>NUCLEOTIDE SEQUENCE [LARGE SCALE GENOMIC DNA]</scope>
</reference>
<evidence type="ECO:0000259" key="6">
    <source>
        <dbReference type="SMART" id="SM00739"/>
    </source>
</evidence>
<dbReference type="Pfam" id="PF17136">
    <property type="entry name" value="ribosomal_L24"/>
    <property type="match status" value="1"/>
</dbReference>
<dbReference type="InterPro" id="IPR003256">
    <property type="entry name" value="Ribosomal_uL24"/>
</dbReference>
<name>A0A1F7IXY5_9BACT</name>
<dbReference type="STRING" id="1802061.A3A93_02090"/>
<evidence type="ECO:0000256" key="1">
    <source>
        <dbReference type="ARBA" id="ARBA00010618"/>
    </source>
</evidence>
<dbReference type="InterPro" id="IPR005824">
    <property type="entry name" value="KOW"/>
</dbReference>
<comment type="subunit">
    <text evidence="5">Part of the 50S ribosomal subunit.</text>
</comment>
<dbReference type="EMBL" id="MGAL01000018">
    <property type="protein sequence ID" value="OGK48240.1"/>
    <property type="molecule type" value="Genomic_DNA"/>
</dbReference>
<dbReference type="GO" id="GO:0006412">
    <property type="term" value="P:translation"/>
    <property type="evidence" value="ECO:0007669"/>
    <property type="project" value="UniProtKB-UniRule"/>
</dbReference>
<evidence type="ECO:0000256" key="4">
    <source>
        <dbReference type="ARBA" id="ARBA00035206"/>
    </source>
</evidence>
<proteinExistence type="inferred from homology"/>
<evidence type="ECO:0000256" key="3">
    <source>
        <dbReference type="ARBA" id="ARBA00023274"/>
    </source>
</evidence>
<dbReference type="SMART" id="SM00739">
    <property type="entry name" value="KOW"/>
    <property type="match status" value="1"/>
</dbReference>
<dbReference type="GO" id="GO:0019843">
    <property type="term" value="F:rRNA binding"/>
    <property type="evidence" value="ECO:0007669"/>
    <property type="project" value="UniProtKB-UniRule"/>
</dbReference>